<gene>
    <name evidence="6" type="ORF">P691DRAFT_643217</name>
</gene>
<dbReference type="GO" id="GO:0046872">
    <property type="term" value="F:metal ion binding"/>
    <property type="evidence" value="ECO:0007669"/>
    <property type="project" value="UniProtKB-KW"/>
</dbReference>
<evidence type="ECO:0000256" key="3">
    <source>
        <dbReference type="ARBA" id="ARBA00022833"/>
    </source>
</evidence>
<dbReference type="InterPro" id="IPR034751">
    <property type="entry name" value="Yippee"/>
</dbReference>
<evidence type="ECO:0000313" key="6">
    <source>
        <dbReference type="EMBL" id="KAF9447496.1"/>
    </source>
</evidence>
<feature type="domain" description="Yippee" evidence="5">
    <location>
        <begin position="1"/>
        <end position="100"/>
    </location>
</feature>
<dbReference type="PANTHER" id="PTHR13848">
    <property type="entry name" value="PROTEIN YIPPEE-LIKE CG15309-RELATED"/>
    <property type="match status" value="1"/>
</dbReference>
<dbReference type="PROSITE" id="PS51792">
    <property type="entry name" value="YIPPEE"/>
    <property type="match status" value="1"/>
</dbReference>
<evidence type="ECO:0000256" key="4">
    <source>
        <dbReference type="RuleBase" id="RU110713"/>
    </source>
</evidence>
<dbReference type="Pfam" id="PF03226">
    <property type="entry name" value="Yippee-Mis18"/>
    <property type="match status" value="1"/>
</dbReference>
<dbReference type="Proteomes" id="UP000807342">
    <property type="component" value="Unassembled WGS sequence"/>
</dbReference>
<dbReference type="EMBL" id="MU151197">
    <property type="protein sequence ID" value="KAF9447496.1"/>
    <property type="molecule type" value="Genomic_DNA"/>
</dbReference>
<name>A0A9P5XDW2_9AGAR</name>
<dbReference type="InterPro" id="IPR039058">
    <property type="entry name" value="Yippee_fam"/>
</dbReference>
<sequence length="100" mass="11012">IVCRGCMNCITSSESLLPSSAVPPGSRAFRGFSGKASLFVEVYNVTASVARVQLMTTGAHTMQEIFCTSCSVSLGWKIVKAHERSERWKEGKWLLELENL</sequence>
<organism evidence="6 7">
    <name type="scientific">Macrolepiota fuliginosa MF-IS2</name>
    <dbReference type="NCBI Taxonomy" id="1400762"/>
    <lineage>
        <taxon>Eukaryota</taxon>
        <taxon>Fungi</taxon>
        <taxon>Dikarya</taxon>
        <taxon>Basidiomycota</taxon>
        <taxon>Agaricomycotina</taxon>
        <taxon>Agaricomycetes</taxon>
        <taxon>Agaricomycetidae</taxon>
        <taxon>Agaricales</taxon>
        <taxon>Agaricineae</taxon>
        <taxon>Agaricaceae</taxon>
        <taxon>Macrolepiota</taxon>
    </lineage>
</organism>
<dbReference type="AlphaFoldDB" id="A0A9P5XDW2"/>
<comment type="similarity">
    <text evidence="1 4">Belongs to the yippee family.</text>
</comment>
<proteinExistence type="inferred from homology"/>
<dbReference type="InterPro" id="IPR004910">
    <property type="entry name" value="Yippee/Mis18/Cereblon"/>
</dbReference>
<feature type="non-terminal residue" evidence="6">
    <location>
        <position position="1"/>
    </location>
</feature>
<protein>
    <recommendedName>
        <fullName evidence="4">Protein yippee-like</fullName>
    </recommendedName>
</protein>
<dbReference type="OrthoDB" id="6407410at2759"/>
<keyword evidence="7" id="KW-1185">Reference proteome</keyword>
<keyword evidence="2" id="KW-0479">Metal-binding</keyword>
<accession>A0A9P5XDW2</accession>
<reference evidence="6" key="1">
    <citation type="submission" date="2020-11" db="EMBL/GenBank/DDBJ databases">
        <authorList>
            <consortium name="DOE Joint Genome Institute"/>
            <person name="Ahrendt S."/>
            <person name="Riley R."/>
            <person name="Andreopoulos W."/>
            <person name="Labutti K."/>
            <person name="Pangilinan J."/>
            <person name="Ruiz-Duenas F.J."/>
            <person name="Barrasa J.M."/>
            <person name="Sanchez-Garcia M."/>
            <person name="Camarero S."/>
            <person name="Miyauchi S."/>
            <person name="Serrano A."/>
            <person name="Linde D."/>
            <person name="Babiker R."/>
            <person name="Drula E."/>
            <person name="Ayuso-Fernandez I."/>
            <person name="Pacheco R."/>
            <person name="Padilla G."/>
            <person name="Ferreira P."/>
            <person name="Barriuso J."/>
            <person name="Kellner H."/>
            <person name="Castanera R."/>
            <person name="Alfaro M."/>
            <person name="Ramirez L."/>
            <person name="Pisabarro A.G."/>
            <person name="Kuo A."/>
            <person name="Tritt A."/>
            <person name="Lipzen A."/>
            <person name="He G."/>
            <person name="Yan M."/>
            <person name="Ng V."/>
            <person name="Cullen D."/>
            <person name="Martin F."/>
            <person name="Rosso M.-N."/>
            <person name="Henrissat B."/>
            <person name="Hibbett D."/>
            <person name="Martinez A.T."/>
            <person name="Grigoriev I.V."/>
        </authorList>
    </citation>
    <scope>NUCLEOTIDE SEQUENCE</scope>
    <source>
        <strain evidence="6">MF-IS2</strain>
    </source>
</reference>
<evidence type="ECO:0000313" key="7">
    <source>
        <dbReference type="Proteomes" id="UP000807342"/>
    </source>
</evidence>
<evidence type="ECO:0000256" key="1">
    <source>
        <dbReference type="ARBA" id="ARBA00005613"/>
    </source>
</evidence>
<evidence type="ECO:0000256" key="2">
    <source>
        <dbReference type="ARBA" id="ARBA00022723"/>
    </source>
</evidence>
<keyword evidence="3" id="KW-0862">Zinc</keyword>
<feature type="non-terminal residue" evidence="6">
    <location>
        <position position="100"/>
    </location>
</feature>
<comment type="caution">
    <text evidence="6">The sequence shown here is derived from an EMBL/GenBank/DDBJ whole genome shotgun (WGS) entry which is preliminary data.</text>
</comment>
<evidence type="ECO:0000259" key="5">
    <source>
        <dbReference type="PROSITE" id="PS51792"/>
    </source>
</evidence>